<reference evidence="2 3" key="1">
    <citation type="journal article" date="2024" name="Nat. Commun.">
        <title>Phylogenomics reveals the evolutionary origins of lichenization in chlorophyte algae.</title>
        <authorList>
            <person name="Puginier C."/>
            <person name="Libourel C."/>
            <person name="Otte J."/>
            <person name="Skaloud P."/>
            <person name="Haon M."/>
            <person name="Grisel S."/>
            <person name="Petersen M."/>
            <person name="Berrin J.G."/>
            <person name="Delaux P.M."/>
            <person name="Dal Grande F."/>
            <person name="Keller J."/>
        </authorList>
    </citation>
    <scope>NUCLEOTIDE SEQUENCE [LARGE SCALE GENOMIC DNA]</scope>
    <source>
        <strain evidence="2 3">SAG 216-7</strain>
    </source>
</reference>
<sequence>MVTLESFWDEAVKKRSFPKGFMETLVNWVEGAEIPMDGKEEGTMKERPEPAHKLNLQLIRPLPLRGLPVGSPASTPGSGNPSEPGRATSHPSGSSSHATFDAGAQNLIQMIKELRTFWINEAGGVVPLLSDKSPDPRASDGNWRKTFTLYVKQVSACSVREALKTFAEQVEV</sequence>
<evidence type="ECO:0000313" key="3">
    <source>
        <dbReference type="Proteomes" id="UP001491310"/>
    </source>
</evidence>
<dbReference type="Proteomes" id="UP001491310">
    <property type="component" value="Unassembled WGS sequence"/>
</dbReference>
<feature type="compositionally biased region" description="Polar residues" evidence="1">
    <location>
        <begin position="89"/>
        <end position="98"/>
    </location>
</feature>
<protein>
    <submittedName>
        <fullName evidence="2">Uncharacterized protein</fullName>
    </submittedName>
</protein>
<proteinExistence type="predicted"/>
<dbReference type="EMBL" id="JALJOT010000020">
    <property type="protein sequence ID" value="KAK9901003.1"/>
    <property type="molecule type" value="Genomic_DNA"/>
</dbReference>
<keyword evidence="3" id="KW-1185">Reference proteome</keyword>
<name>A0ABR2YAK4_9CHLO</name>
<accession>A0ABR2YAK4</accession>
<gene>
    <name evidence="2" type="ORF">WJX75_004158</name>
</gene>
<feature type="compositionally biased region" description="Polar residues" evidence="1">
    <location>
        <begin position="72"/>
        <end position="81"/>
    </location>
</feature>
<comment type="caution">
    <text evidence="2">The sequence shown here is derived from an EMBL/GenBank/DDBJ whole genome shotgun (WGS) entry which is preliminary data.</text>
</comment>
<evidence type="ECO:0000256" key="1">
    <source>
        <dbReference type="SAM" id="MobiDB-lite"/>
    </source>
</evidence>
<organism evidence="2 3">
    <name type="scientific">Coccomyxa subellipsoidea</name>
    <dbReference type="NCBI Taxonomy" id="248742"/>
    <lineage>
        <taxon>Eukaryota</taxon>
        <taxon>Viridiplantae</taxon>
        <taxon>Chlorophyta</taxon>
        <taxon>core chlorophytes</taxon>
        <taxon>Trebouxiophyceae</taxon>
        <taxon>Trebouxiophyceae incertae sedis</taxon>
        <taxon>Coccomyxaceae</taxon>
        <taxon>Coccomyxa</taxon>
    </lineage>
</organism>
<evidence type="ECO:0000313" key="2">
    <source>
        <dbReference type="EMBL" id="KAK9901003.1"/>
    </source>
</evidence>
<feature type="region of interest" description="Disordered" evidence="1">
    <location>
        <begin position="65"/>
        <end position="99"/>
    </location>
</feature>